<protein>
    <recommendedName>
        <fullName evidence="4">FUSC family protein</fullName>
    </recommendedName>
</protein>
<keyword evidence="1" id="KW-0472">Membrane</keyword>
<organism evidence="2 3">
    <name type="scientific">Fusobacterium mortiferum</name>
    <dbReference type="NCBI Taxonomy" id="850"/>
    <lineage>
        <taxon>Bacteria</taxon>
        <taxon>Fusobacteriati</taxon>
        <taxon>Fusobacteriota</taxon>
        <taxon>Fusobacteriia</taxon>
        <taxon>Fusobacteriales</taxon>
        <taxon>Fusobacteriaceae</taxon>
        <taxon>Fusobacterium</taxon>
    </lineage>
</organism>
<dbReference type="EMBL" id="JACJLT010000256">
    <property type="protein sequence ID" value="MBM6876272.1"/>
    <property type="molecule type" value="Genomic_DNA"/>
</dbReference>
<evidence type="ECO:0000313" key="3">
    <source>
        <dbReference type="Proteomes" id="UP000728968"/>
    </source>
</evidence>
<name>A0ABS2G5X4_FUSMR</name>
<accession>A0ABS2G5X4</accession>
<proteinExistence type="predicted"/>
<reference evidence="2 3" key="1">
    <citation type="journal article" date="2021" name="Sci. Rep.">
        <title>The distribution of antibiotic resistance genes in chicken gut microbiota commensals.</title>
        <authorList>
            <person name="Juricova H."/>
            <person name="Matiasovicova J."/>
            <person name="Kubasova T."/>
            <person name="Cejkova D."/>
            <person name="Rychlik I."/>
        </authorList>
    </citation>
    <scope>NUCLEOTIDE SEQUENCE [LARGE SCALE GENOMIC DNA]</scope>
    <source>
        <strain evidence="2 3">An425</strain>
    </source>
</reference>
<gene>
    <name evidence="2" type="ORF">H6A04_11600</name>
</gene>
<feature type="transmembrane region" description="Helical" evidence="1">
    <location>
        <begin position="53"/>
        <end position="75"/>
    </location>
</feature>
<sequence length="148" mass="17460">MSIYHGITYRIVIVILMTIFMYTVPITSWTMTIYTTCYGMTLATITLGMEEAIILRLIYVAVAVVITWIANYYIFPNTAIREFKNSIKELFQVDRKMIVELKKGYENRGNINNFRHLLMEANMLSDEIRNYISKGIDENERRFYKRGN</sequence>
<keyword evidence="1" id="KW-1133">Transmembrane helix</keyword>
<keyword evidence="3" id="KW-1185">Reference proteome</keyword>
<dbReference type="RefSeq" id="WP_204716882.1">
    <property type="nucleotide sequence ID" value="NZ_JACJLT010000256.1"/>
</dbReference>
<evidence type="ECO:0008006" key="4">
    <source>
        <dbReference type="Google" id="ProtNLM"/>
    </source>
</evidence>
<evidence type="ECO:0000313" key="2">
    <source>
        <dbReference type="EMBL" id="MBM6876272.1"/>
    </source>
</evidence>
<comment type="caution">
    <text evidence="2">The sequence shown here is derived from an EMBL/GenBank/DDBJ whole genome shotgun (WGS) entry which is preliminary data.</text>
</comment>
<feature type="transmembrane region" description="Helical" evidence="1">
    <location>
        <begin position="12"/>
        <end position="33"/>
    </location>
</feature>
<dbReference type="Proteomes" id="UP000728968">
    <property type="component" value="Unassembled WGS sequence"/>
</dbReference>
<evidence type="ECO:0000256" key="1">
    <source>
        <dbReference type="SAM" id="Phobius"/>
    </source>
</evidence>
<keyword evidence="1" id="KW-0812">Transmembrane</keyword>